<dbReference type="AlphaFoldDB" id="B9TK87"/>
<evidence type="ECO:0000313" key="3">
    <source>
        <dbReference type="Proteomes" id="UP000008311"/>
    </source>
</evidence>
<keyword evidence="3" id="KW-1185">Reference proteome</keyword>
<evidence type="ECO:0000256" key="1">
    <source>
        <dbReference type="SAM" id="MobiDB-lite"/>
    </source>
</evidence>
<sequence>MQDPSPQDALLENKVTGYMEKRERQMSSKVTSQWVPAVGREENTKGDLAEILVEIEHMEKDAHSSFSLVEGRRGLHAENGYQHSDEVINQKKESSVIGQQKE</sequence>
<name>B9TK87_RICCO</name>
<dbReference type="InParanoid" id="B9TK87"/>
<protein>
    <submittedName>
        <fullName evidence="2">Uncharacterized protein</fullName>
    </submittedName>
</protein>
<feature type="region of interest" description="Disordered" evidence="1">
    <location>
        <begin position="77"/>
        <end position="102"/>
    </location>
</feature>
<organism evidence="2 3">
    <name type="scientific">Ricinus communis</name>
    <name type="common">Castor bean</name>
    <dbReference type="NCBI Taxonomy" id="3988"/>
    <lineage>
        <taxon>Eukaryota</taxon>
        <taxon>Viridiplantae</taxon>
        <taxon>Streptophyta</taxon>
        <taxon>Embryophyta</taxon>
        <taxon>Tracheophyta</taxon>
        <taxon>Spermatophyta</taxon>
        <taxon>Magnoliopsida</taxon>
        <taxon>eudicotyledons</taxon>
        <taxon>Gunneridae</taxon>
        <taxon>Pentapetalae</taxon>
        <taxon>rosids</taxon>
        <taxon>fabids</taxon>
        <taxon>Malpighiales</taxon>
        <taxon>Euphorbiaceae</taxon>
        <taxon>Acalyphoideae</taxon>
        <taxon>Acalypheae</taxon>
        <taxon>Ricinus</taxon>
    </lineage>
</organism>
<feature type="non-terminal residue" evidence="2">
    <location>
        <position position="102"/>
    </location>
</feature>
<dbReference type="Proteomes" id="UP000008311">
    <property type="component" value="Unassembled WGS sequence"/>
</dbReference>
<reference evidence="3" key="1">
    <citation type="journal article" date="2010" name="Nat. Biotechnol.">
        <title>Draft genome sequence of the oilseed species Ricinus communis.</title>
        <authorList>
            <person name="Chan A.P."/>
            <person name="Crabtree J."/>
            <person name="Zhao Q."/>
            <person name="Lorenzi H."/>
            <person name="Orvis J."/>
            <person name="Puiu D."/>
            <person name="Melake-Berhan A."/>
            <person name="Jones K.M."/>
            <person name="Redman J."/>
            <person name="Chen G."/>
            <person name="Cahoon E.B."/>
            <person name="Gedil M."/>
            <person name="Stanke M."/>
            <person name="Haas B.J."/>
            <person name="Wortman J.R."/>
            <person name="Fraser-Liggett C.M."/>
            <person name="Ravel J."/>
            <person name="Rabinowicz P.D."/>
        </authorList>
    </citation>
    <scope>NUCLEOTIDE SEQUENCE [LARGE SCALE GENOMIC DNA]</scope>
    <source>
        <strain evidence="3">cv. Hale</strain>
    </source>
</reference>
<proteinExistence type="predicted"/>
<gene>
    <name evidence="2" type="ORF">RCOM_2104430</name>
</gene>
<accession>B9TK87</accession>
<dbReference type="EMBL" id="EQ984892">
    <property type="protein sequence ID" value="EEF23727.1"/>
    <property type="molecule type" value="Genomic_DNA"/>
</dbReference>
<evidence type="ECO:0000313" key="2">
    <source>
        <dbReference type="EMBL" id="EEF23727.1"/>
    </source>
</evidence>
<feature type="compositionally biased region" description="Basic and acidic residues" evidence="1">
    <location>
        <begin position="83"/>
        <end position="102"/>
    </location>
</feature>